<dbReference type="GeneID" id="24093936"/>
<evidence type="ECO:0000256" key="3">
    <source>
        <dbReference type="ARBA" id="ARBA00023211"/>
    </source>
</evidence>
<dbReference type="InterPro" id="IPR011611">
    <property type="entry name" value="PfkB_dom"/>
</dbReference>
<dbReference type="InterPro" id="IPR029056">
    <property type="entry name" value="Ribokinase-like"/>
</dbReference>
<dbReference type="AlphaFoldDB" id="J4GJ61"/>
<evidence type="ECO:0000313" key="7">
    <source>
        <dbReference type="EMBL" id="CCL99025.1"/>
    </source>
</evidence>
<dbReference type="PANTHER" id="PTHR42909">
    <property type="entry name" value="ZGC:136858"/>
    <property type="match status" value="1"/>
</dbReference>
<keyword evidence="8" id="KW-1185">Reference proteome</keyword>
<evidence type="ECO:0000256" key="4">
    <source>
        <dbReference type="ARBA" id="ARBA00023239"/>
    </source>
</evidence>
<feature type="domain" description="Carbohydrate kinase PfkB" evidence="6">
    <location>
        <begin position="721"/>
        <end position="788"/>
    </location>
</feature>
<dbReference type="HAMAP" id="MF_01876">
    <property type="entry name" value="PsiMP_glycosidase"/>
    <property type="match status" value="1"/>
</dbReference>
<dbReference type="OrthoDB" id="198885at2759"/>
<dbReference type="Pfam" id="PF00294">
    <property type="entry name" value="PfkB"/>
    <property type="match status" value="2"/>
</dbReference>
<dbReference type="GO" id="GO:0004730">
    <property type="term" value="F:pseudouridylate synthase activity"/>
    <property type="evidence" value="ECO:0007669"/>
    <property type="project" value="InterPro"/>
</dbReference>
<dbReference type="STRING" id="599839.J4GJ61"/>
<dbReference type="SUPFAM" id="SSF53613">
    <property type="entry name" value="Ribokinase-like"/>
    <property type="match status" value="1"/>
</dbReference>
<organism evidence="7 8">
    <name type="scientific">Fibroporia radiculosa</name>
    <dbReference type="NCBI Taxonomy" id="599839"/>
    <lineage>
        <taxon>Eukaryota</taxon>
        <taxon>Fungi</taxon>
        <taxon>Dikarya</taxon>
        <taxon>Basidiomycota</taxon>
        <taxon>Agaricomycotina</taxon>
        <taxon>Agaricomycetes</taxon>
        <taxon>Polyporales</taxon>
        <taxon>Fibroporiaceae</taxon>
        <taxon>Fibroporia</taxon>
    </lineage>
</organism>
<reference evidence="7 8" key="1">
    <citation type="journal article" date="2012" name="Appl. Environ. Microbiol.">
        <title>Short-read sequencing for genomic analysis of the brown rot fungus Fibroporia radiculosa.</title>
        <authorList>
            <person name="Tang J.D."/>
            <person name="Perkins A.D."/>
            <person name="Sonstegard T.S."/>
            <person name="Schroeder S.G."/>
            <person name="Burgess S.C."/>
            <person name="Diehl S.V."/>
        </authorList>
    </citation>
    <scope>NUCLEOTIDE SEQUENCE [LARGE SCALE GENOMIC DNA]</scope>
    <source>
        <strain evidence="7 8">TFFH 294</strain>
    </source>
</reference>
<name>J4GJ61_9APHY</name>
<dbReference type="Gene3D" id="3.40.1790.10">
    <property type="entry name" value="Indigoidine synthase domain"/>
    <property type="match status" value="1"/>
</dbReference>
<dbReference type="PANTHER" id="PTHR42909:SF1">
    <property type="entry name" value="CARBOHYDRATE KINASE PFKB DOMAIN-CONTAINING PROTEIN"/>
    <property type="match status" value="1"/>
</dbReference>
<evidence type="ECO:0000256" key="5">
    <source>
        <dbReference type="ARBA" id="ARBA00023295"/>
    </source>
</evidence>
<keyword evidence="2" id="KW-0378">Hydrolase</keyword>
<gene>
    <name evidence="7" type="ORF">FIBRA_01034</name>
</gene>
<dbReference type="EMBL" id="HE796911">
    <property type="protein sequence ID" value="CCL99025.1"/>
    <property type="molecule type" value="Genomic_DNA"/>
</dbReference>
<evidence type="ECO:0000256" key="1">
    <source>
        <dbReference type="ARBA" id="ARBA00022723"/>
    </source>
</evidence>
<keyword evidence="3" id="KW-0464">Manganese</keyword>
<protein>
    <recommendedName>
        <fullName evidence="6">Carbohydrate kinase PfkB domain-containing protein</fullName>
    </recommendedName>
</protein>
<dbReference type="Gene3D" id="3.40.1190.20">
    <property type="match status" value="1"/>
</dbReference>
<keyword evidence="5" id="KW-0326">Glycosidase</keyword>
<dbReference type="InterPro" id="IPR022830">
    <property type="entry name" value="Indigdn_synthA-like"/>
</dbReference>
<evidence type="ECO:0000259" key="6">
    <source>
        <dbReference type="Pfam" id="PF00294"/>
    </source>
</evidence>
<dbReference type="InParanoid" id="J4GJ61"/>
<evidence type="ECO:0000313" key="8">
    <source>
        <dbReference type="Proteomes" id="UP000006352"/>
    </source>
</evidence>
<dbReference type="FunCoup" id="J4GJ61">
    <property type="interactions" value="20"/>
</dbReference>
<evidence type="ECO:0000256" key="2">
    <source>
        <dbReference type="ARBA" id="ARBA00022801"/>
    </source>
</evidence>
<sequence>MRRDTLTSTWCRSPRPFRGLKRNSSSLHQALRDRGVVDVHPEIAEALGTQQPVVALETTIVTHGMPYPVNLKTAKSVENIVRRTGAVPATIGIIGGRVKIGLEPHELEFLADVATNTAEKVSRRDIGPAIALGRHGGTTCSATLIFAALAGIKVFATGGLGGVHRGGETTMDVSADLHELTRCPVGLVSAGVKSILDIGRTLEYLETLGVPVVSYGKTKDFPAFYSRKSGFQSPWKVNDPITAARILYHQQQLGMANGVLFGVPIPVEYESTGEMLQEAVEQAVQEAEENGVSKMGKEATPWLLKRVGELTAGISLTSNVALIENTALIGKSPDEIRGQIAVALANLAQGNDSLPLVTSSSPSVDIQAPSVSTQPSHPSILPSADLVVFGSAAVDITAQASSATDSSIGVHSTMPGTVSLSLGGVARNVAEAAHRILSSRPTAELGTALLVSPIGRDSFGRLLVDETRRIGMRTDGFIQMDAARSAICNMVMDGHGGLTGGVADMGIVHTLEGNTALSALRGHHPRVVALDGNLSQETLKSLLNYCIDNKTTVFYEPTSVPKSIRIFPAIAAALPRLRSSDAPVSFAAPNLLELARMYEEARSGPLELTAHRHWWDIVDDMAIGSQFRMGLDQLARVNVDDQDSSKGTLSFLVEKGIAQMAIHLLPFFQHLIIKCGERGVIAAFRVSSEHGQSSPWLQEHSNVRGRYIVCRGKSSVGATVLKHFPALPIPKENIVNVTGAGDSLVGSILSSLLHTPTGFEDPVSLENVISHAQKAAVLTLQSQYAVSPLLSSLHEKPARR</sequence>
<keyword evidence="1" id="KW-0479">Metal-binding</keyword>
<keyword evidence="4" id="KW-0456">Lyase</keyword>
<dbReference type="SUPFAM" id="SSF110581">
    <property type="entry name" value="Indigoidine synthase A-like"/>
    <property type="match status" value="1"/>
</dbReference>
<dbReference type="RefSeq" id="XP_012178308.1">
    <property type="nucleotide sequence ID" value="XM_012322918.1"/>
</dbReference>
<dbReference type="Pfam" id="PF04227">
    <property type="entry name" value="Indigoidine_A"/>
    <property type="match status" value="1"/>
</dbReference>
<feature type="domain" description="Carbohydrate kinase PfkB" evidence="6">
    <location>
        <begin position="385"/>
        <end position="560"/>
    </location>
</feature>
<dbReference type="HOGENOM" id="CLU_012201_3_2_1"/>
<dbReference type="GO" id="GO:0016798">
    <property type="term" value="F:hydrolase activity, acting on glycosyl bonds"/>
    <property type="evidence" value="ECO:0007669"/>
    <property type="project" value="UniProtKB-KW"/>
</dbReference>
<accession>J4GJ61</accession>
<dbReference type="InterPro" id="IPR007342">
    <property type="entry name" value="PsuG"/>
</dbReference>
<dbReference type="GO" id="GO:0046872">
    <property type="term" value="F:metal ion binding"/>
    <property type="evidence" value="ECO:0007669"/>
    <property type="project" value="UniProtKB-KW"/>
</dbReference>
<dbReference type="GO" id="GO:0005737">
    <property type="term" value="C:cytoplasm"/>
    <property type="evidence" value="ECO:0007669"/>
    <property type="project" value="TreeGrafter"/>
</dbReference>
<proteinExistence type="inferred from homology"/>
<dbReference type="Proteomes" id="UP000006352">
    <property type="component" value="Unassembled WGS sequence"/>
</dbReference>